<keyword evidence="4" id="KW-1185">Reference proteome</keyword>
<dbReference type="InterPro" id="IPR055287">
    <property type="entry name" value="IL-16-like"/>
</dbReference>
<feature type="compositionally biased region" description="Polar residues" evidence="1">
    <location>
        <begin position="749"/>
        <end position="761"/>
    </location>
</feature>
<gene>
    <name evidence="3" type="primary">PARD3</name>
</gene>
<dbReference type="Proteomes" id="UP000265140">
    <property type="component" value="Chromosome 20"/>
</dbReference>
<feature type="domain" description="PDZ" evidence="2">
    <location>
        <begin position="923"/>
        <end position="1006"/>
    </location>
</feature>
<feature type="domain" description="PDZ" evidence="2">
    <location>
        <begin position="1035"/>
        <end position="1117"/>
    </location>
</feature>
<dbReference type="Gene3D" id="2.30.42.10">
    <property type="match status" value="2"/>
</dbReference>
<evidence type="ECO:0000313" key="3">
    <source>
        <dbReference type="Ensembl" id="ENSELUP00000010807.2"/>
    </source>
</evidence>
<feature type="region of interest" description="Disordered" evidence="1">
    <location>
        <begin position="744"/>
        <end position="766"/>
    </location>
</feature>
<evidence type="ECO:0000256" key="1">
    <source>
        <dbReference type="SAM" id="MobiDB-lite"/>
    </source>
</evidence>
<accession>A0A3P8Y2C7</accession>
<feature type="compositionally biased region" description="Polar residues" evidence="1">
    <location>
        <begin position="1"/>
        <end position="11"/>
    </location>
</feature>
<feature type="compositionally biased region" description="Basic and acidic residues" evidence="1">
    <location>
        <begin position="617"/>
        <end position="635"/>
    </location>
</feature>
<dbReference type="SUPFAM" id="SSF50156">
    <property type="entry name" value="PDZ domain-like"/>
    <property type="match status" value="2"/>
</dbReference>
<name>A0A3P8Y2C7_ESOLU</name>
<feature type="region of interest" description="Disordered" evidence="1">
    <location>
        <begin position="799"/>
        <end position="838"/>
    </location>
</feature>
<feature type="region of interest" description="Disordered" evidence="1">
    <location>
        <begin position="148"/>
        <end position="177"/>
    </location>
</feature>
<dbReference type="GO" id="GO:0050930">
    <property type="term" value="P:induction of positive chemotaxis"/>
    <property type="evidence" value="ECO:0007669"/>
    <property type="project" value="InterPro"/>
</dbReference>
<evidence type="ECO:0000313" key="4">
    <source>
        <dbReference type="Proteomes" id="UP000265140"/>
    </source>
</evidence>
<feature type="region of interest" description="Disordered" evidence="1">
    <location>
        <begin position="587"/>
        <end position="712"/>
    </location>
</feature>
<feature type="compositionally biased region" description="Basic and acidic residues" evidence="1">
    <location>
        <begin position="317"/>
        <end position="328"/>
    </location>
</feature>
<evidence type="ECO:0000259" key="2">
    <source>
        <dbReference type="PROSITE" id="PS50106"/>
    </source>
</evidence>
<dbReference type="OMA" id="GEQNTTH"/>
<dbReference type="Bgee" id="ENSELUG00000011261">
    <property type="expression patterns" value="Expressed in pharyngeal gill and 13 other cell types or tissues"/>
</dbReference>
<dbReference type="OrthoDB" id="42382at2759"/>
<sequence>MAAGQLSQNGGTRKLIREDSSDSAGNCNDRGQLAGGRGRTEWKGMNLYNRSKSLDRRGEVDSSDQGLWTGVLGCSENPRGTMVKRAECFENWGAGENKVMSRVKAFNSAGPSKICTPIGGSGSEVSPVQGVSSVGQGHVALLDKASGGLSFPTRLRSGPRPSSGVREPVGGSIGSSQGQTIWDRIEKLYGSSGPDKTAFKEEAVKDSTRTKRFSAPVGDWRLSEGDSEDTVANGRRLTTDSGTSSPSTPPVSSPLGGQWRVETAGTFPKRLPKGEMNTLRSHTPLGEQNTTHTLQRDQRSTTKLSDLGFSLSPVSQRTRDRPSGEQKRGLVQGRLPEEGKKVTGRGDMNLGTLSLDRAMTKHQLDKASNAPLVKENAPPQHSQSLTHTREPQPITAPGVGVSTGSNFHLANQFNGKTDTCDWSTTSARGLVREGSLSEDVFEADPPQIITSPNDEKNMLPGKAIVPLAASVRNKIHQFEALTQKAHVPTANYRRAYSVPEQPGEAQAWKSVTERGAGGVRGGGQGRIFRGDRGRGQGEEAKKSELDQAPGEARGREAAPEEGGGRKSGTGWALRSMSNDLVGMKLGSREREAAEDQSVGSGTLYNHKGRLELPLNDRTNRDSHRDVDIDVPDGHRHTVTSQELGGSDTNTAVPVDTSPYQLSNYQNSEVISDQSKRLNSRDLPNLSSPLSDDDKTPTNTPQNSPFYPQNSTFCPQNKPCTSLSQVTTSPLPTKQDVDSAVTTVEVRPVSTHTAQSQVTSDPPVSHSGLGSGLLSFPLTSSSSSTLSQSSLPLLLPVAHWNSDEGEGSDDDDTDDEGTEKDEDSNYDSDSAESSVTVTSAMSQTDRKSFSLSLAELCNFGGVDYDSQSSSDSEEWMSGRSVSLSSDTSAFSCVSVLGTDELDRLLDDVRGLGDTALQNYEDVQVVVLHKDIGVGLGFTMAGGVDQNKPVTVHKVFPEGVAAKEGSIREGDKVLSINGTALSGSTHLEVLRTLKRSRSRGMAVVVLRRGGFTDPQKGRMATDTQGQTQTANIGQRVCVRLEKRSRDLGFSLEGGVGSPLGDRPLTVQKVFLGGPVNEVSAGDEVLEIQGVSLVGLRRLEAWNLIRKLPPGPVEVVLRHPHK</sequence>
<protein>
    <recommendedName>
        <fullName evidence="2">PDZ domain-containing protein</fullName>
    </recommendedName>
</protein>
<feature type="compositionally biased region" description="Polar residues" evidence="1">
    <location>
        <begin position="638"/>
        <end position="672"/>
    </location>
</feature>
<feature type="compositionally biased region" description="Polar residues" evidence="1">
    <location>
        <begin position="696"/>
        <end position="712"/>
    </location>
</feature>
<organism evidence="3 4">
    <name type="scientific">Esox lucius</name>
    <name type="common">Northern pike</name>
    <dbReference type="NCBI Taxonomy" id="8010"/>
    <lineage>
        <taxon>Eukaryota</taxon>
        <taxon>Metazoa</taxon>
        <taxon>Chordata</taxon>
        <taxon>Craniata</taxon>
        <taxon>Vertebrata</taxon>
        <taxon>Euteleostomi</taxon>
        <taxon>Actinopterygii</taxon>
        <taxon>Neopterygii</taxon>
        <taxon>Teleostei</taxon>
        <taxon>Protacanthopterygii</taxon>
        <taxon>Esociformes</taxon>
        <taxon>Esocidae</taxon>
        <taxon>Esox</taxon>
    </lineage>
</organism>
<dbReference type="SMART" id="SM00228">
    <property type="entry name" value="PDZ"/>
    <property type="match status" value="2"/>
</dbReference>
<dbReference type="GeneTree" id="ENSGT00940000156178"/>
<feature type="region of interest" description="Disordered" evidence="1">
    <location>
        <begin position="1"/>
        <end position="65"/>
    </location>
</feature>
<dbReference type="InParanoid" id="A0A3P8Y2C7"/>
<feature type="compositionally biased region" description="Acidic residues" evidence="1">
    <location>
        <begin position="802"/>
        <end position="829"/>
    </location>
</feature>
<dbReference type="GO" id="GO:0042609">
    <property type="term" value="F:CD4 receptor binding"/>
    <property type="evidence" value="ECO:0007669"/>
    <property type="project" value="TreeGrafter"/>
</dbReference>
<reference evidence="3" key="4">
    <citation type="submission" date="2025-09" db="UniProtKB">
        <authorList>
            <consortium name="Ensembl"/>
        </authorList>
    </citation>
    <scope>IDENTIFICATION</scope>
</reference>
<dbReference type="PANTHER" id="PTHR48484:SF1">
    <property type="entry name" value="DENTIN SIALOPHOSPHOPROTEIN"/>
    <property type="match status" value="1"/>
</dbReference>
<dbReference type="Pfam" id="PF00595">
    <property type="entry name" value="PDZ"/>
    <property type="match status" value="2"/>
</dbReference>
<feature type="compositionally biased region" description="Basic and acidic residues" evidence="1">
    <location>
        <begin position="552"/>
        <end position="564"/>
    </location>
</feature>
<dbReference type="InterPro" id="IPR001478">
    <property type="entry name" value="PDZ"/>
</dbReference>
<dbReference type="GO" id="GO:0030595">
    <property type="term" value="P:leukocyte chemotaxis"/>
    <property type="evidence" value="ECO:0007669"/>
    <property type="project" value="TreeGrafter"/>
</dbReference>
<reference evidence="3" key="2">
    <citation type="submission" date="2020-02" db="EMBL/GenBank/DDBJ databases">
        <title>Esox lucius (northern pike) genome, fEsoLuc1, primary haplotype.</title>
        <authorList>
            <person name="Myers G."/>
            <person name="Karagic N."/>
            <person name="Meyer A."/>
            <person name="Pippel M."/>
            <person name="Reichard M."/>
            <person name="Winkler S."/>
            <person name="Tracey A."/>
            <person name="Sims Y."/>
            <person name="Howe K."/>
            <person name="Rhie A."/>
            <person name="Formenti G."/>
            <person name="Durbin R."/>
            <person name="Fedrigo O."/>
            <person name="Jarvis E.D."/>
        </authorList>
    </citation>
    <scope>NUCLEOTIDE SEQUENCE [LARGE SCALE GENOMIC DNA]</scope>
</reference>
<dbReference type="STRING" id="8010.ENSELUP00000010807"/>
<dbReference type="GO" id="GO:0005125">
    <property type="term" value="F:cytokine activity"/>
    <property type="evidence" value="ECO:0007669"/>
    <property type="project" value="InterPro"/>
</dbReference>
<reference evidence="3" key="3">
    <citation type="submission" date="2025-08" db="UniProtKB">
        <authorList>
            <consortium name="Ensembl"/>
        </authorList>
    </citation>
    <scope>IDENTIFICATION</scope>
</reference>
<feature type="region of interest" description="Disordered" evidence="1">
    <location>
        <begin position="202"/>
        <end position="398"/>
    </location>
</feature>
<proteinExistence type="predicted"/>
<dbReference type="PANTHER" id="PTHR48484">
    <property type="entry name" value="PRO-INTERLEUKIN-16"/>
    <property type="match status" value="1"/>
</dbReference>
<dbReference type="AlphaFoldDB" id="A0A3P8Y2C7"/>
<feature type="region of interest" description="Disordered" evidence="1">
    <location>
        <begin position="500"/>
        <end position="575"/>
    </location>
</feature>
<feature type="compositionally biased region" description="Basic and acidic residues" evidence="1">
    <location>
        <begin position="528"/>
        <end position="545"/>
    </location>
</feature>
<dbReference type="PROSITE" id="PS50106">
    <property type="entry name" value="PDZ"/>
    <property type="match status" value="2"/>
</dbReference>
<dbReference type="InterPro" id="IPR036034">
    <property type="entry name" value="PDZ_sf"/>
</dbReference>
<reference evidence="4" key="1">
    <citation type="journal article" date="2014" name="PLoS ONE">
        <title>The genome and linkage map of the northern pike (Esox lucius): conserved synteny revealed between the salmonid sister group and the Neoteleostei.</title>
        <authorList>
            <person name="Rondeau E.B."/>
            <person name="Minkley D.R."/>
            <person name="Leong J.S."/>
            <person name="Messmer A.M."/>
            <person name="Jantzen J.R."/>
            <person name="von Schalburg K.R."/>
            <person name="Lemon C."/>
            <person name="Bird N.H."/>
            <person name="Koop B.F."/>
        </authorList>
    </citation>
    <scope>NUCLEOTIDE SEQUENCE</scope>
</reference>
<feature type="compositionally biased region" description="Polar residues" evidence="1">
    <location>
        <begin position="278"/>
        <end position="293"/>
    </location>
</feature>
<dbReference type="Ensembl" id="ENSELUT00000001533.3">
    <property type="protein sequence ID" value="ENSELUP00000010807.2"/>
    <property type="gene ID" value="ENSELUG00000011261.3"/>
</dbReference>
<feature type="compositionally biased region" description="Gly residues" evidence="1">
    <location>
        <begin position="515"/>
        <end position="525"/>
    </location>
</feature>